<dbReference type="GO" id="GO:0017038">
    <property type="term" value="P:protein import"/>
    <property type="evidence" value="ECO:0007669"/>
    <property type="project" value="TreeGrafter"/>
</dbReference>
<keyword evidence="6" id="KW-0653">Protein transport</keyword>
<dbReference type="RefSeq" id="WP_116679139.1">
    <property type="nucleotide sequence ID" value="NZ_JBGXZY010000106.1"/>
</dbReference>
<dbReference type="Proteomes" id="UP000245462">
    <property type="component" value="Unassembled WGS sequence"/>
</dbReference>
<dbReference type="InterPro" id="IPR002898">
    <property type="entry name" value="MotA_ExbB_proton_chnl"/>
</dbReference>
<evidence type="ECO:0000259" key="8">
    <source>
        <dbReference type="Pfam" id="PF01618"/>
    </source>
</evidence>
<keyword evidence="6" id="KW-0813">Transport</keyword>
<evidence type="ECO:0000256" key="6">
    <source>
        <dbReference type="RuleBase" id="RU004057"/>
    </source>
</evidence>
<feature type="transmembrane region" description="Helical" evidence="7">
    <location>
        <begin position="117"/>
        <end position="137"/>
    </location>
</feature>
<dbReference type="PANTHER" id="PTHR30625">
    <property type="entry name" value="PROTEIN TOLQ"/>
    <property type="match status" value="1"/>
</dbReference>
<dbReference type="PANTHER" id="PTHR30625:SF3">
    <property type="entry name" value="TOL-PAL SYSTEM PROTEIN TOLQ"/>
    <property type="match status" value="1"/>
</dbReference>
<reference evidence="9 10" key="1">
    <citation type="submission" date="2018-04" db="EMBL/GenBank/DDBJ databases">
        <title>Genomic Encyclopedia of Type Strains, Phase IV (KMG-IV): sequencing the most valuable type-strain genomes for metagenomic binning, comparative biology and taxonomic classification.</title>
        <authorList>
            <person name="Goeker M."/>
        </authorList>
    </citation>
    <scope>NUCLEOTIDE SEQUENCE [LARGE SCALE GENOMIC DNA]</scope>
    <source>
        <strain evidence="9 10">DSM 28520</strain>
    </source>
</reference>
<proteinExistence type="inferred from homology"/>
<evidence type="ECO:0000313" key="9">
    <source>
        <dbReference type="EMBL" id="PVZ11619.1"/>
    </source>
</evidence>
<evidence type="ECO:0000256" key="2">
    <source>
        <dbReference type="ARBA" id="ARBA00022475"/>
    </source>
</evidence>
<comment type="caution">
    <text evidence="9">The sequence shown here is derived from an EMBL/GenBank/DDBJ whole genome shotgun (WGS) entry which is preliminary data.</text>
</comment>
<keyword evidence="10" id="KW-1185">Reference proteome</keyword>
<dbReference type="GO" id="GO:0005886">
    <property type="term" value="C:plasma membrane"/>
    <property type="evidence" value="ECO:0007669"/>
    <property type="project" value="UniProtKB-SubCell"/>
</dbReference>
<keyword evidence="5 7" id="KW-0472">Membrane</keyword>
<sequence>MNLLSNLMFWVSNGLLVPVIAGLIYLFVKSLLLLGTLFGTWQSYRRRQETFAPLVENSSTLDLDALRTQAALRPDAPFERTLIAVLDADPARRNLLIGHYELLGEQRLSTAKILSKFGPILGLMGTLIPMGPALVGLSTGDIGSMAYNMQVAFATTVLGMFASAVGYMAVHVMRGYNRNDLIRLDYINEKLSR</sequence>
<evidence type="ECO:0000256" key="3">
    <source>
        <dbReference type="ARBA" id="ARBA00022692"/>
    </source>
</evidence>
<dbReference type="OrthoDB" id="3178152at2"/>
<evidence type="ECO:0000256" key="5">
    <source>
        <dbReference type="ARBA" id="ARBA00023136"/>
    </source>
</evidence>
<evidence type="ECO:0000256" key="1">
    <source>
        <dbReference type="ARBA" id="ARBA00004651"/>
    </source>
</evidence>
<feature type="transmembrane region" description="Helical" evidence="7">
    <location>
        <begin position="149"/>
        <end position="170"/>
    </location>
</feature>
<keyword evidence="2" id="KW-1003">Cell membrane</keyword>
<accession>A0A2U1FHH3</accession>
<protein>
    <submittedName>
        <fullName evidence="9">Outer membrane transport energization protein ExbB</fullName>
    </submittedName>
</protein>
<evidence type="ECO:0000256" key="7">
    <source>
        <dbReference type="SAM" id="Phobius"/>
    </source>
</evidence>
<comment type="subcellular location">
    <subcellularLocation>
        <location evidence="1">Cell membrane</location>
        <topology evidence="1">Multi-pass membrane protein</topology>
    </subcellularLocation>
    <subcellularLocation>
        <location evidence="6">Membrane</location>
        <topology evidence="6">Multi-pass membrane protein</topology>
    </subcellularLocation>
</comment>
<feature type="transmembrane region" description="Helical" evidence="7">
    <location>
        <begin position="15"/>
        <end position="38"/>
    </location>
</feature>
<comment type="similarity">
    <text evidence="6">Belongs to the exbB/tolQ family.</text>
</comment>
<dbReference type="AlphaFoldDB" id="A0A2U1FHH3"/>
<keyword evidence="3 7" id="KW-0812">Transmembrane</keyword>
<evidence type="ECO:0000313" key="10">
    <source>
        <dbReference type="Proteomes" id="UP000245462"/>
    </source>
</evidence>
<dbReference type="EMBL" id="QEKY01000006">
    <property type="protein sequence ID" value="PVZ11619.1"/>
    <property type="molecule type" value="Genomic_DNA"/>
</dbReference>
<organism evidence="9 10">
    <name type="scientific">Porphyromonas loveana</name>
    <dbReference type="NCBI Taxonomy" id="1884669"/>
    <lineage>
        <taxon>Bacteria</taxon>
        <taxon>Pseudomonadati</taxon>
        <taxon>Bacteroidota</taxon>
        <taxon>Bacteroidia</taxon>
        <taxon>Bacteroidales</taxon>
        <taxon>Porphyromonadaceae</taxon>
        <taxon>Porphyromonas</taxon>
    </lineage>
</organism>
<dbReference type="InterPro" id="IPR050790">
    <property type="entry name" value="ExbB/TolQ_transport"/>
</dbReference>
<keyword evidence="4 7" id="KW-1133">Transmembrane helix</keyword>
<dbReference type="Pfam" id="PF01618">
    <property type="entry name" value="MotA_ExbB"/>
    <property type="match status" value="1"/>
</dbReference>
<gene>
    <name evidence="9" type="ORF">C7382_10681</name>
</gene>
<name>A0A2U1FHH3_9PORP</name>
<evidence type="ECO:0000256" key="4">
    <source>
        <dbReference type="ARBA" id="ARBA00022989"/>
    </source>
</evidence>
<feature type="domain" description="MotA/TolQ/ExbB proton channel" evidence="8">
    <location>
        <begin position="105"/>
        <end position="177"/>
    </location>
</feature>
<dbReference type="GeneID" id="94550587"/>